<accession>A0ABS7EDI2</accession>
<dbReference type="EMBL" id="JAHZSS010000004">
    <property type="protein sequence ID" value="MBW8190398.1"/>
    <property type="molecule type" value="Genomic_DNA"/>
</dbReference>
<evidence type="ECO:0000313" key="2">
    <source>
        <dbReference type="Proteomes" id="UP001166251"/>
    </source>
</evidence>
<dbReference type="CDD" id="cd02440">
    <property type="entry name" value="AdoMet_MTases"/>
    <property type="match status" value="1"/>
</dbReference>
<dbReference type="Pfam" id="PF10294">
    <property type="entry name" value="Methyltransf_16"/>
    <property type="match status" value="1"/>
</dbReference>
<name>A0ABS7EDI2_9GAMM</name>
<organism evidence="1 2">
    <name type="scientific">Neiella holothuriorum</name>
    <dbReference type="NCBI Taxonomy" id="2870530"/>
    <lineage>
        <taxon>Bacteria</taxon>
        <taxon>Pseudomonadati</taxon>
        <taxon>Pseudomonadota</taxon>
        <taxon>Gammaproteobacteria</taxon>
        <taxon>Alteromonadales</taxon>
        <taxon>Echinimonadaceae</taxon>
        <taxon>Neiella</taxon>
    </lineage>
</organism>
<dbReference type="SUPFAM" id="SSF53335">
    <property type="entry name" value="S-adenosyl-L-methionine-dependent methyltransferases"/>
    <property type="match status" value="1"/>
</dbReference>
<evidence type="ECO:0000313" key="1">
    <source>
        <dbReference type="EMBL" id="MBW8190398.1"/>
    </source>
</evidence>
<dbReference type="Gene3D" id="3.40.50.150">
    <property type="entry name" value="Vaccinia Virus protein VP39"/>
    <property type="match status" value="1"/>
</dbReference>
<keyword evidence="1" id="KW-0489">Methyltransferase</keyword>
<gene>
    <name evidence="1" type="ORF">K0504_05060</name>
</gene>
<proteinExistence type="predicted"/>
<dbReference type="PANTHER" id="PTHR14614:SF132">
    <property type="entry name" value="PROTEIN-LYSINE METHYLTRANSFERASE C42C1.13"/>
    <property type="match status" value="1"/>
</dbReference>
<protein>
    <submittedName>
        <fullName evidence="1">Methyltransferase domain-containing protein</fullName>
    </submittedName>
</protein>
<comment type="caution">
    <text evidence="1">The sequence shown here is derived from an EMBL/GenBank/DDBJ whole genome shotgun (WGS) entry which is preliminary data.</text>
</comment>
<dbReference type="GO" id="GO:0032259">
    <property type="term" value="P:methylation"/>
    <property type="evidence" value="ECO:0007669"/>
    <property type="project" value="UniProtKB-KW"/>
</dbReference>
<keyword evidence="2" id="KW-1185">Reference proteome</keyword>
<dbReference type="InterPro" id="IPR029063">
    <property type="entry name" value="SAM-dependent_MTases_sf"/>
</dbReference>
<keyword evidence="1" id="KW-0808">Transferase</keyword>
<sequence length="218" mass="24597">MSDVRICYQTICVGQHDIHIRSLRDNQQFADPLGEAESFGISSAQWPLFGVLWTSSEVLAHQMVDFEIEGKRILEVGCGLALSSLLLKARQADVTATDIHPEAERFLVENIRLNGTSNIPFLRTGWADTSDGLGQFDVIIGSDLLYEIEQAELLSQFIQRHAKPNSEVIMIDPGRKIHPKFSKKMGLLGYQLQKYKPPQTDYETGTFSGQILRYRREA</sequence>
<dbReference type="GO" id="GO:0008168">
    <property type="term" value="F:methyltransferase activity"/>
    <property type="evidence" value="ECO:0007669"/>
    <property type="project" value="UniProtKB-KW"/>
</dbReference>
<reference evidence="1" key="1">
    <citation type="submission" date="2021-07" db="EMBL/GenBank/DDBJ databases">
        <title>Neiella marina sp. nov., isolated from the intestinal content of sea cucumber Apostichopus japonicus.</title>
        <authorList>
            <person name="Bai X."/>
        </authorList>
    </citation>
    <scope>NUCLEOTIDE SEQUENCE</scope>
    <source>
        <strain evidence="1">126</strain>
    </source>
</reference>
<dbReference type="RefSeq" id="WP_220103087.1">
    <property type="nucleotide sequence ID" value="NZ_JAHZSS010000004.1"/>
</dbReference>
<dbReference type="PANTHER" id="PTHR14614">
    <property type="entry name" value="HEPATOCELLULAR CARCINOMA-ASSOCIATED ANTIGEN"/>
    <property type="match status" value="1"/>
</dbReference>
<dbReference type="InterPro" id="IPR019410">
    <property type="entry name" value="Methyltransf_16"/>
</dbReference>
<dbReference type="Proteomes" id="UP001166251">
    <property type="component" value="Unassembled WGS sequence"/>
</dbReference>